<proteinExistence type="predicted"/>
<dbReference type="Proteomes" id="UP001367508">
    <property type="component" value="Unassembled WGS sequence"/>
</dbReference>
<feature type="transmembrane region" description="Helical" evidence="2">
    <location>
        <begin position="86"/>
        <end position="113"/>
    </location>
</feature>
<keyword evidence="2" id="KW-0812">Transmembrane</keyword>
<protein>
    <submittedName>
        <fullName evidence="3">Uncharacterized protein</fullName>
    </submittedName>
</protein>
<keyword evidence="2" id="KW-0472">Membrane</keyword>
<sequence length="207" mass="22923">MISARAAGRTTIVSPVTTRVEVKREDIRGSSEWRFPCREPDEGRPSRPVRRAGISRPYYHYAFAMLLGSTLFVTFSQVLVRLQLVIRLFFCHIPLSRLFLFSSFVLPSLNYLLNIEFARNKISTNWDHKADWANGKGGVSRSAIDYRQTFPELQPSLSIQDTTTCTTTTGICGMRVSGLGLDGGSRSSSISSSGYGSSGEAERACLP</sequence>
<comment type="caution">
    <text evidence="3">The sequence shown here is derived from an EMBL/GenBank/DDBJ whole genome shotgun (WGS) entry which is preliminary data.</text>
</comment>
<keyword evidence="2" id="KW-1133">Transmembrane helix</keyword>
<organism evidence="3 4">
    <name type="scientific">Canavalia gladiata</name>
    <name type="common">Sword bean</name>
    <name type="synonym">Dolichos gladiatus</name>
    <dbReference type="NCBI Taxonomy" id="3824"/>
    <lineage>
        <taxon>Eukaryota</taxon>
        <taxon>Viridiplantae</taxon>
        <taxon>Streptophyta</taxon>
        <taxon>Embryophyta</taxon>
        <taxon>Tracheophyta</taxon>
        <taxon>Spermatophyta</taxon>
        <taxon>Magnoliopsida</taxon>
        <taxon>eudicotyledons</taxon>
        <taxon>Gunneridae</taxon>
        <taxon>Pentapetalae</taxon>
        <taxon>rosids</taxon>
        <taxon>fabids</taxon>
        <taxon>Fabales</taxon>
        <taxon>Fabaceae</taxon>
        <taxon>Papilionoideae</taxon>
        <taxon>50 kb inversion clade</taxon>
        <taxon>NPAAA clade</taxon>
        <taxon>indigoferoid/millettioid clade</taxon>
        <taxon>Phaseoleae</taxon>
        <taxon>Canavalia</taxon>
    </lineage>
</organism>
<dbReference type="EMBL" id="JAYMYQ010000023">
    <property type="protein sequence ID" value="KAK7298862.1"/>
    <property type="molecule type" value="Genomic_DNA"/>
</dbReference>
<keyword evidence="4" id="KW-1185">Reference proteome</keyword>
<feature type="region of interest" description="Disordered" evidence="1">
    <location>
        <begin position="182"/>
        <end position="207"/>
    </location>
</feature>
<evidence type="ECO:0000313" key="3">
    <source>
        <dbReference type="EMBL" id="KAK7298862.1"/>
    </source>
</evidence>
<feature type="compositionally biased region" description="Low complexity" evidence="1">
    <location>
        <begin position="184"/>
        <end position="199"/>
    </location>
</feature>
<gene>
    <name evidence="3" type="ORF">VNO77_46180</name>
</gene>
<name>A0AAN9PJ02_CANGL</name>
<accession>A0AAN9PJ02</accession>
<dbReference type="AlphaFoldDB" id="A0AAN9PJ02"/>
<evidence type="ECO:0000256" key="1">
    <source>
        <dbReference type="SAM" id="MobiDB-lite"/>
    </source>
</evidence>
<reference evidence="3 4" key="1">
    <citation type="submission" date="2024-01" db="EMBL/GenBank/DDBJ databases">
        <title>The genomes of 5 underutilized Papilionoideae crops provide insights into root nodulation and disease resistanc.</title>
        <authorList>
            <person name="Jiang F."/>
        </authorList>
    </citation>
    <scope>NUCLEOTIDE SEQUENCE [LARGE SCALE GENOMIC DNA]</scope>
    <source>
        <strain evidence="3">LVBAO_FW01</strain>
        <tissue evidence="3">Leaves</tissue>
    </source>
</reference>
<evidence type="ECO:0000256" key="2">
    <source>
        <dbReference type="SAM" id="Phobius"/>
    </source>
</evidence>
<evidence type="ECO:0000313" key="4">
    <source>
        <dbReference type="Proteomes" id="UP001367508"/>
    </source>
</evidence>
<feature type="transmembrane region" description="Helical" evidence="2">
    <location>
        <begin position="58"/>
        <end position="80"/>
    </location>
</feature>